<feature type="non-terminal residue" evidence="3">
    <location>
        <position position="428"/>
    </location>
</feature>
<evidence type="ECO:0000313" key="4">
    <source>
        <dbReference type="Proteomes" id="UP001497623"/>
    </source>
</evidence>
<dbReference type="Gene3D" id="3.90.180.10">
    <property type="entry name" value="Medium-chain alcohol dehydrogenases, catalytic domain"/>
    <property type="match status" value="1"/>
</dbReference>
<feature type="region of interest" description="Disordered" evidence="2">
    <location>
        <begin position="389"/>
        <end position="428"/>
    </location>
</feature>
<keyword evidence="4" id="KW-1185">Reference proteome</keyword>
<protein>
    <recommendedName>
        <fullName evidence="5">Enoyl reductase (ER) domain-containing protein</fullName>
    </recommendedName>
</protein>
<dbReference type="InterPro" id="IPR052100">
    <property type="entry name" value="SV-ATPase_mito-regulator"/>
</dbReference>
<reference evidence="3 4" key="1">
    <citation type="submission" date="2024-05" db="EMBL/GenBank/DDBJ databases">
        <authorList>
            <person name="Wallberg A."/>
        </authorList>
    </citation>
    <scope>NUCLEOTIDE SEQUENCE [LARGE SCALE GENOMIC DNA]</scope>
</reference>
<dbReference type="GO" id="GO:0016491">
    <property type="term" value="F:oxidoreductase activity"/>
    <property type="evidence" value="ECO:0007669"/>
    <property type="project" value="UniProtKB-KW"/>
</dbReference>
<sequence length="428" mass="48581">MTSLGKTVHTNGSKSVKKTHKKPNKGKNSQREEGLNRTYNQPLRSTLLEGYSMKLWPLATTNHGQPLAASDILAGPIVQHGSAKDWNPLFYPQDINTLPKYFFLLVEQLNFSRDAKNKQKIGTIQVLQRMQLLKKLASNAKVANDTSIFIFPDRDRLNLKGCSYICLAHINSSFTILVTDYIGAGRLAVFRKNCDQTGILDNRLYILQPGIKIICELKHCYTGYIDIYFSHIIQWRPTNKIGYKMSTTLHRLCPDGVDVVLDCLGGDECNKAYYLLKPCGRYILFGSSSIVTGETKSIFSVAKSWWQVDKVSPLKLYDDNRGIIGFNFRRLLHHQAGGAERVRTVVERVYRLWQEGVVRAHIDSTHALEDVAEAMAKMHERRNIGKLILDLSMEPEPPKPSTPAKAKKDQAKEKETEKKEDDKKDEKD</sequence>
<gene>
    <name evidence="3" type="ORF">MNOR_LOCUS5686</name>
</gene>
<accession>A0AAV2PYY6</accession>
<dbReference type="PANTHER" id="PTHR44054">
    <property type="entry name" value="SYNAPTIC VESICLE MEMBRANE PROTEIN VAT-1 HOMOLOG-LIKE"/>
    <property type="match status" value="1"/>
</dbReference>
<feature type="compositionally biased region" description="Basic and acidic residues" evidence="2">
    <location>
        <begin position="406"/>
        <end position="428"/>
    </location>
</feature>
<dbReference type="Proteomes" id="UP001497623">
    <property type="component" value="Unassembled WGS sequence"/>
</dbReference>
<feature type="compositionally biased region" description="Polar residues" evidence="2">
    <location>
        <begin position="1"/>
        <end position="14"/>
    </location>
</feature>
<dbReference type="AlphaFoldDB" id="A0AAV2PYY6"/>
<feature type="region of interest" description="Disordered" evidence="2">
    <location>
        <begin position="1"/>
        <end position="39"/>
    </location>
</feature>
<name>A0AAV2PYY6_MEGNR</name>
<dbReference type="PANTHER" id="PTHR44054:SF2">
    <property type="entry name" value="SYNAPTIC VESICLE MEMBRANE PROTEIN VAT-1 HOMOLOG-LIKE"/>
    <property type="match status" value="1"/>
</dbReference>
<feature type="compositionally biased region" description="Basic residues" evidence="2">
    <location>
        <begin position="15"/>
        <end position="25"/>
    </location>
</feature>
<organism evidence="3 4">
    <name type="scientific">Meganyctiphanes norvegica</name>
    <name type="common">Northern krill</name>
    <name type="synonym">Thysanopoda norvegica</name>
    <dbReference type="NCBI Taxonomy" id="48144"/>
    <lineage>
        <taxon>Eukaryota</taxon>
        <taxon>Metazoa</taxon>
        <taxon>Ecdysozoa</taxon>
        <taxon>Arthropoda</taxon>
        <taxon>Crustacea</taxon>
        <taxon>Multicrustacea</taxon>
        <taxon>Malacostraca</taxon>
        <taxon>Eumalacostraca</taxon>
        <taxon>Eucarida</taxon>
        <taxon>Euphausiacea</taxon>
        <taxon>Euphausiidae</taxon>
        <taxon>Meganyctiphanes</taxon>
    </lineage>
</organism>
<evidence type="ECO:0000313" key="3">
    <source>
        <dbReference type="EMBL" id="CAL4066439.1"/>
    </source>
</evidence>
<dbReference type="SUPFAM" id="SSF51735">
    <property type="entry name" value="NAD(P)-binding Rossmann-fold domains"/>
    <property type="match status" value="1"/>
</dbReference>
<dbReference type="Pfam" id="PF13602">
    <property type="entry name" value="ADH_zinc_N_2"/>
    <property type="match status" value="1"/>
</dbReference>
<evidence type="ECO:0008006" key="5">
    <source>
        <dbReference type="Google" id="ProtNLM"/>
    </source>
</evidence>
<dbReference type="EMBL" id="CAXKWB010002236">
    <property type="protein sequence ID" value="CAL4066439.1"/>
    <property type="molecule type" value="Genomic_DNA"/>
</dbReference>
<comment type="caution">
    <text evidence="3">The sequence shown here is derived from an EMBL/GenBank/DDBJ whole genome shotgun (WGS) entry which is preliminary data.</text>
</comment>
<evidence type="ECO:0000256" key="1">
    <source>
        <dbReference type="ARBA" id="ARBA00023002"/>
    </source>
</evidence>
<evidence type="ECO:0000256" key="2">
    <source>
        <dbReference type="SAM" id="MobiDB-lite"/>
    </source>
</evidence>
<keyword evidence="1" id="KW-0560">Oxidoreductase</keyword>
<proteinExistence type="predicted"/>
<dbReference type="InterPro" id="IPR036291">
    <property type="entry name" value="NAD(P)-bd_dom_sf"/>
</dbReference>